<dbReference type="PANTHER" id="PTHR11712">
    <property type="entry name" value="POLYKETIDE SYNTHASE-RELATED"/>
    <property type="match status" value="1"/>
</dbReference>
<keyword evidence="6" id="KW-1185">Reference proteome</keyword>
<evidence type="ECO:0000256" key="3">
    <source>
        <dbReference type="RuleBase" id="RU003694"/>
    </source>
</evidence>
<dbReference type="CDD" id="cd00834">
    <property type="entry name" value="KAS_I_II"/>
    <property type="match status" value="1"/>
</dbReference>
<dbReference type="InterPro" id="IPR000794">
    <property type="entry name" value="Beta-ketoacyl_synthase"/>
</dbReference>
<dbReference type="InterPro" id="IPR014031">
    <property type="entry name" value="Ketoacyl_synth_C"/>
</dbReference>
<accession>A0ABT3X717</accession>
<dbReference type="EMBL" id="JAPMLT010000013">
    <property type="protein sequence ID" value="MCX7571782.1"/>
    <property type="molecule type" value="Genomic_DNA"/>
</dbReference>
<dbReference type="InterPro" id="IPR016039">
    <property type="entry name" value="Thiolase-like"/>
</dbReference>
<dbReference type="Pfam" id="PF00109">
    <property type="entry name" value="ketoacyl-synt"/>
    <property type="match status" value="1"/>
</dbReference>
<comment type="similarity">
    <text evidence="1 3">Belongs to the thiolase-like superfamily. Beta-ketoacyl-ACP synthases family.</text>
</comment>
<gene>
    <name evidence="5" type="ORF">OS242_17705</name>
</gene>
<dbReference type="PROSITE" id="PS52004">
    <property type="entry name" value="KS3_2"/>
    <property type="match status" value="1"/>
</dbReference>
<dbReference type="Pfam" id="PF02801">
    <property type="entry name" value="Ketoacyl-synt_C"/>
    <property type="match status" value="1"/>
</dbReference>
<organism evidence="5 6">
    <name type="scientific">Tumebacillus lacus</name>
    <dbReference type="NCBI Taxonomy" id="2995335"/>
    <lineage>
        <taxon>Bacteria</taxon>
        <taxon>Bacillati</taxon>
        <taxon>Bacillota</taxon>
        <taxon>Bacilli</taxon>
        <taxon>Bacillales</taxon>
        <taxon>Alicyclobacillaceae</taxon>
        <taxon>Tumebacillus</taxon>
    </lineage>
</organism>
<evidence type="ECO:0000259" key="4">
    <source>
        <dbReference type="PROSITE" id="PS52004"/>
    </source>
</evidence>
<evidence type="ECO:0000313" key="6">
    <source>
        <dbReference type="Proteomes" id="UP001208017"/>
    </source>
</evidence>
<dbReference type="RefSeq" id="WP_267153033.1">
    <property type="nucleotide sequence ID" value="NZ_JAPMLT010000013.1"/>
</dbReference>
<sequence length="408" mass="43145">MAAYKHRVVLTGLGVVAPNGNNREAFYEALREGRSGLGDVSLLDMSLYRTQIAGEVELQFSEEVAATEHNFDRTVSLAFQALDEALLDAGLTRDDIEGMGNRAGLAFATSLGGNSRMMEHIKQELAGEAPAPEWLSDLNFFTNFVARKAGIQGPVSTTASACAAGSASAGVALDMIRFGRADLMVLGGADPLTDLSIGGFHSLKSLSPNGSKPFDRNRDGLVIGEGSAMFVLERLDHALARGAHIYAEILGYGISNDAYHITSPDPEGGGAIRAMRMALEDAGIEPGDVDYINAHGTSTLVNDKMELGAITEVFGEHAYSVAISSTKSMTGHCLGAAGSIELATAMLAIDRNFLPPTATLDDPEEAFEGYNLIKKQGEDAQVQVVMSNSFAFAGNAACLILARHDRGR</sequence>
<protein>
    <submittedName>
        <fullName evidence="5">Beta-ketoacyl-[acyl-carrier-protein] synthase family protein</fullName>
    </submittedName>
</protein>
<evidence type="ECO:0000256" key="1">
    <source>
        <dbReference type="ARBA" id="ARBA00008467"/>
    </source>
</evidence>
<dbReference type="PANTHER" id="PTHR11712:SF336">
    <property type="entry name" value="3-OXOACYL-[ACYL-CARRIER-PROTEIN] SYNTHASE, MITOCHONDRIAL"/>
    <property type="match status" value="1"/>
</dbReference>
<dbReference type="SMART" id="SM00825">
    <property type="entry name" value="PKS_KS"/>
    <property type="match status" value="1"/>
</dbReference>
<dbReference type="SUPFAM" id="SSF53901">
    <property type="entry name" value="Thiolase-like"/>
    <property type="match status" value="2"/>
</dbReference>
<dbReference type="InterPro" id="IPR014030">
    <property type="entry name" value="Ketoacyl_synth_N"/>
</dbReference>
<comment type="caution">
    <text evidence="5">The sequence shown here is derived from an EMBL/GenBank/DDBJ whole genome shotgun (WGS) entry which is preliminary data.</text>
</comment>
<evidence type="ECO:0000256" key="2">
    <source>
        <dbReference type="ARBA" id="ARBA00022679"/>
    </source>
</evidence>
<feature type="domain" description="Ketosynthase family 3 (KS3)" evidence="4">
    <location>
        <begin position="5"/>
        <end position="403"/>
    </location>
</feature>
<dbReference type="Proteomes" id="UP001208017">
    <property type="component" value="Unassembled WGS sequence"/>
</dbReference>
<reference evidence="5 6" key="1">
    <citation type="submission" date="2022-11" db="EMBL/GenBank/DDBJ databases">
        <title>Study of microbial diversity in lake waters.</title>
        <authorList>
            <person name="Zhang J."/>
        </authorList>
    </citation>
    <scope>NUCLEOTIDE SEQUENCE [LARGE SCALE GENOMIC DNA]</scope>
    <source>
        <strain evidence="5 6">DT12</strain>
    </source>
</reference>
<dbReference type="InterPro" id="IPR020841">
    <property type="entry name" value="PKS_Beta-ketoAc_synthase_dom"/>
</dbReference>
<proteinExistence type="inferred from homology"/>
<evidence type="ECO:0000313" key="5">
    <source>
        <dbReference type="EMBL" id="MCX7571782.1"/>
    </source>
</evidence>
<dbReference type="Gene3D" id="3.40.47.10">
    <property type="match status" value="1"/>
</dbReference>
<name>A0ABT3X717_9BACL</name>
<keyword evidence="2 3" id="KW-0808">Transferase</keyword>